<dbReference type="Proteomes" id="UP000821845">
    <property type="component" value="Chromosome 8"/>
</dbReference>
<keyword evidence="2" id="KW-1185">Reference proteome</keyword>
<evidence type="ECO:0000313" key="1">
    <source>
        <dbReference type="EMBL" id="KAH6924591.1"/>
    </source>
</evidence>
<dbReference type="EMBL" id="CM023488">
    <property type="protein sequence ID" value="KAH6924591.1"/>
    <property type="molecule type" value="Genomic_DNA"/>
</dbReference>
<protein>
    <submittedName>
        <fullName evidence="1">Uncharacterized protein</fullName>
    </submittedName>
</protein>
<organism evidence="1 2">
    <name type="scientific">Hyalomma asiaticum</name>
    <name type="common">Tick</name>
    <dbReference type="NCBI Taxonomy" id="266040"/>
    <lineage>
        <taxon>Eukaryota</taxon>
        <taxon>Metazoa</taxon>
        <taxon>Ecdysozoa</taxon>
        <taxon>Arthropoda</taxon>
        <taxon>Chelicerata</taxon>
        <taxon>Arachnida</taxon>
        <taxon>Acari</taxon>
        <taxon>Parasitiformes</taxon>
        <taxon>Ixodida</taxon>
        <taxon>Ixodoidea</taxon>
        <taxon>Ixodidae</taxon>
        <taxon>Hyalomminae</taxon>
        <taxon>Hyalomma</taxon>
    </lineage>
</organism>
<gene>
    <name evidence="1" type="ORF">HPB50_019629</name>
</gene>
<sequence>MQVLSGDTVVIRAQPRGGPPPEKTIYISNITAPKLAKRPTETVAETKDEPFAWEAREFLRKKLVGQEVVFSTEYVVNDREYVTLYLGKDSSGENMAESLVRAGLVDVRPGGKGDCLTRSELNGTNGALTASAEGRWL</sequence>
<accession>A0ACB7RSA7</accession>
<proteinExistence type="predicted"/>
<name>A0ACB7RSA7_HYAAI</name>
<reference evidence="1" key="1">
    <citation type="submission" date="2020-05" db="EMBL/GenBank/DDBJ databases">
        <title>Large-scale comparative analyses of tick genomes elucidate their genetic diversity and vector capacities.</title>
        <authorList>
            <person name="Jia N."/>
            <person name="Wang J."/>
            <person name="Shi W."/>
            <person name="Du L."/>
            <person name="Sun Y."/>
            <person name="Zhan W."/>
            <person name="Jiang J."/>
            <person name="Wang Q."/>
            <person name="Zhang B."/>
            <person name="Ji P."/>
            <person name="Sakyi L.B."/>
            <person name="Cui X."/>
            <person name="Yuan T."/>
            <person name="Jiang B."/>
            <person name="Yang W."/>
            <person name="Lam T.T.-Y."/>
            <person name="Chang Q."/>
            <person name="Ding S."/>
            <person name="Wang X."/>
            <person name="Zhu J."/>
            <person name="Ruan X."/>
            <person name="Zhao L."/>
            <person name="Wei J."/>
            <person name="Que T."/>
            <person name="Du C."/>
            <person name="Cheng J."/>
            <person name="Dai P."/>
            <person name="Han X."/>
            <person name="Huang E."/>
            <person name="Gao Y."/>
            <person name="Liu J."/>
            <person name="Shao H."/>
            <person name="Ye R."/>
            <person name="Li L."/>
            <person name="Wei W."/>
            <person name="Wang X."/>
            <person name="Wang C."/>
            <person name="Yang T."/>
            <person name="Huo Q."/>
            <person name="Li W."/>
            <person name="Guo W."/>
            <person name="Chen H."/>
            <person name="Zhou L."/>
            <person name="Ni X."/>
            <person name="Tian J."/>
            <person name="Zhou Y."/>
            <person name="Sheng Y."/>
            <person name="Liu T."/>
            <person name="Pan Y."/>
            <person name="Xia L."/>
            <person name="Li J."/>
            <person name="Zhao F."/>
            <person name="Cao W."/>
        </authorList>
    </citation>
    <scope>NUCLEOTIDE SEQUENCE</scope>
    <source>
        <strain evidence="1">Hyas-2018</strain>
    </source>
</reference>
<evidence type="ECO:0000313" key="2">
    <source>
        <dbReference type="Proteomes" id="UP000821845"/>
    </source>
</evidence>
<comment type="caution">
    <text evidence="1">The sequence shown here is derived from an EMBL/GenBank/DDBJ whole genome shotgun (WGS) entry which is preliminary data.</text>
</comment>